<protein>
    <recommendedName>
        <fullName evidence="1">YprB ribonuclease H-like domain-containing protein</fullName>
    </recommendedName>
</protein>
<comment type="caution">
    <text evidence="2">The sequence shown here is derived from an EMBL/GenBank/DDBJ whole genome shotgun (WGS) entry which is preliminary data.</text>
</comment>
<evidence type="ECO:0000259" key="1">
    <source>
        <dbReference type="Pfam" id="PF13482"/>
    </source>
</evidence>
<evidence type="ECO:0000313" key="2">
    <source>
        <dbReference type="EMBL" id="TET79939.1"/>
    </source>
</evidence>
<sequence>MADVFIDCEWVSGEYLTILGAYSFGQRKLQLYDKTLTAGRFTRFLARCCARAPGVFLFAHGPDIGRIERYFGLDLKKQYCCVNTQTAFRKFTNFRNVSLDHLEKHFGLPRRHILSATDIDVLWTSGNRTDRRQVLEYNHEDCMNLWRLIRILKREHGITKAELKSIAM</sequence>
<dbReference type="InterPro" id="IPR012337">
    <property type="entry name" value="RNaseH-like_sf"/>
</dbReference>
<proteinExistence type="predicted"/>
<dbReference type="EMBL" id="SOIP01000383">
    <property type="protein sequence ID" value="TET79939.1"/>
    <property type="molecule type" value="Genomic_DNA"/>
</dbReference>
<dbReference type="InterPro" id="IPR038720">
    <property type="entry name" value="YprB_RNase_H-like_dom"/>
</dbReference>
<reference evidence="2 3" key="1">
    <citation type="submission" date="2019-03" db="EMBL/GenBank/DDBJ databases">
        <title>Metabolic potential of uncultured bacteria and archaea associated with petroleum seepage in deep-sea sediments.</title>
        <authorList>
            <person name="Dong X."/>
            <person name="Hubert C."/>
        </authorList>
    </citation>
    <scope>NUCLEOTIDE SEQUENCE [LARGE SCALE GENOMIC DNA]</scope>
    <source>
        <strain evidence="2">E29_bin36</strain>
    </source>
</reference>
<dbReference type="Proteomes" id="UP000315534">
    <property type="component" value="Unassembled WGS sequence"/>
</dbReference>
<dbReference type="Gene3D" id="3.30.420.10">
    <property type="entry name" value="Ribonuclease H-like superfamily/Ribonuclease H"/>
    <property type="match status" value="1"/>
</dbReference>
<name>A0A523XLY7_UNCT6</name>
<organism evidence="2 3">
    <name type="scientific">candidate division TA06 bacterium</name>
    <dbReference type="NCBI Taxonomy" id="2250710"/>
    <lineage>
        <taxon>Bacteria</taxon>
        <taxon>Bacteria division TA06</taxon>
    </lineage>
</organism>
<dbReference type="SUPFAM" id="SSF53098">
    <property type="entry name" value="Ribonuclease H-like"/>
    <property type="match status" value="1"/>
</dbReference>
<dbReference type="GO" id="GO:0003676">
    <property type="term" value="F:nucleic acid binding"/>
    <property type="evidence" value="ECO:0007669"/>
    <property type="project" value="InterPro"/>
</dbReference>
<feature type="domain" description="YprB ribonuclease H-like" evidence="1">
    <location>
        <begin position="5"/>
        <end position="151"/>
    </location>
</feature>
<gene>
    <name evidence="2" type="ORF">E3J38_06530</name>
</gene>
<dbReference type="AlphaFoldDB" id="A0A523XLY7"/>
<dbReference type="Pfam" id="PF13482">
    <property type="entry name" value="RNase_H_2"/>
    <property type="match status" value="1"/>
</dbReference>
<evidence type="ECO:0000313" key="3">
    <source>
        <dbReference type="Proteomes" id="UP000315534"/>
    </source>
</evidence>
<dbReference type="InterPro" id="IPR036397">
    <property type="entry name" value="RNaseH_sf"/>
</dbReference>
<accession>A0A523XLY7</accession>